<keyword evidence="2" id="KW-0732">Signal</keyword>
<organism evidence="3 4">
    <name type="scientific">Aquiflexum gelatinilyticum</name>
    <dbReference type="NCBI Taxonomy" id="2961943"/>
    <lineage>
        <taxon>Bacteria</taxon>
        <taxon>Pseudomonadati</taxon>
        <taxon>Bacteroidota</taxon>
        <taxon>Cytophagia</taxon>
        <taxon>Cytophagales</taxon>
        <taxon>Cyclobacteriaceae</taxon>
        <taxon>Aquiflexum</taxon>
    </lineage>
</organism>
<reference evidence="3" key="1">
    <citation type="submission" date="2022-08" db="EMBL/GenBank/DDBJ databases">
        <authorList>
            <person name="Zhang D."/>
        </authorList>
    </citation>
    <scope>NUCLEOTIDE SEQUENCE</scope>
    <source>
        <strain evidence="3">XJ19-11</strain>
    </source>
</reference>
<feature type="signal peptide" evidence="2">
    <location>
        <begin position="1"/>
        <end position="22"/>
    </location>
</feature>
<sequence>MYLRQLMPGIILLLVCTSLAHAQQQKSLSQVDAETYSLFQKKEWQGLIKEGNEALQDGIDYYYLRVRMGIAYYETGNYHLASTHFEKAIKMNRSEEYLQEYLFYAYLLAGRSAEAKIVAADFSPAMKQKIKIGTVKFIEKLDLAYNYTGLSDQNVTDGFTASLSPDLEGSQFIPNQHHYFYAGLQHGFSPRLTLYHGISALQVSHLLYSQSEGEILLNRDYQSSLFQYYAAANVLLAKGLSLMGGLHYININYSLPVQSQVGQDPNVITQEINQTDTDMVYFGSLYKRWSFVTLGASYNYGTLANARQDQKDLKLILYPKGNLNLYTVSVLSHQRQQTATQPTTNRFVFEQQIGTKFNDNLWLEAYGSFGEMENFLLNDGIVVFNRLDKITQRIGARAIILPNPRWSITLDYTLFTNQSEFKTGGSESEPLNLQEYNIQSLTGILSWRF</sequence>
<comment type="caution">
    <text evidence="3">The sequence shown here is derived from an EMBL/GenBank/DDBJ whole genome shotgun (WGS) entry which is preliminary data.</text>
</comment>
<feature type="repeat" description="TPR" evidence="1">
    <location>
        <begin position="62"/>
        <end position="95"/>
    </location>
</feature>
<evidence type="ECO:0000256" key="1">
    <source>
        <dbReference type="PROSITE-ProRule" id="PRU00339"/>
    </source>
</evidence>
<protein>
    <recommendedName>
        <fullName evidence="5">Tetratricopeptide repeat protein</fullName>
    </recommendedName>
</protein>
<dbReference type="Proteomes" id="UP001142175">
    <property type="component" value="Unassembled WGS sequence"/>
</dbReference>
<proteinExistence type="predicted"/>
<feature type="chain" id="PRO_5040977466" description="Tetratricopeptide repeat protein" evidence="2">
    <location>
        <begin position="23"/>
        <end position="449"/>
    </location>
</feature>
<dbReference type="Gene3D" id="1.25.40.10">
    <property type="entry name" value="Tetratricopeptide repeat domain"/>
    <property type="match status" value="1"/>
</dbReference>
<dbReference type="EMBL" id="JANSUY010000001">
    <property type="protein sequence ID" value="MCR9013849.1"/>
    <property type="molecule type" value="Genomic_DNA"/>
</dbReference>
<dbReference type="PROSITE" id="PS50005">
    <property type="entry name" value="TPR"/>
    <property type="match status" value="1"/>
</dbReference>
<evidence type="ECO:0000256" key="2">
    <source>
        <dbReference type="SAM" id="SignalP"/>
    </source>
</evidence>
<dbReference type="InterPro" id="IPR019734">
    <property type="entry name" value="TPR_rpt"/>
</dbReference>
<evidence type="ECO:0000313" key="3">
    <source>
        <dbReference type="EMBL" id="MCR9013849.1"/>
    </source>
</evidence>
<evidence type="ECO:0000313" key="4">
    <source>
        <dbReference type="Proteomes" id="UP001142175"/>
    </source>
</evidence>
<dbReference type="InterPro" id="IPR011990">
    <property type="entry name" value="TPR-like_helical_dom_sf"/>
</dbReference>
<dbReference type="SUPFAM" id="SSF48452">
    <property type="entry name" value="TPR-like"/>
    <property type="match status" value="1"/>
</dbReference>
<dbReference type="RefSeq" id="WP_258421741.1">
    <property type="nucleotide sequence ID" value="NZ_JANSUY010000001.1"/>
</dbReference>
<dbReference type="AlphaFoldDB" id="A0A9X2SXN0"/>
<name>A0A9X2SXN0_9BACT</name>
<keyword evidence="4" id="KW-1185">Reference proteome</keyword>
<gene>
    <name evidence="3" type="ORF">NU887_02315</name>
</gene>
<accession>A0A9X2SXN0</accession>
<keyword evidence="1" id="KW-0802">TPR repeat</keyword>
<evidence type="ECO:0008006" key="5">
    <source>
        <dbReference type="Google" id="ProtNLM"/>
    </source>
</evidence>